<dbReference type="EMBL" id="FNPH01000001">
    <property type="protein sequence ID" value="SDY21605.1"/>
    <property type="molecule type" value="Genomic_DNA"/>
</dbReference>
<feature type="signal peptide" evidence="2">
    <location>
        <begin position="1"/>
        <end position="22"/>
    </location>
</feature>
<feature type="region of interest" description="Disordered" evidence="1">
    <location>
        <begin position="18"/>
        <end position="51"/>
    </location>
</feature>
<evidence type="ECO:0000313" key="4">
    <source>
        <dbReference type="Proteomes" id="UP000242415"/>
    </source>
</evidence>
<keyword evidence="4" id="KW-1185">Reference proteome</keyword>
<keyword evidence="2" id="KW-0732">Signal</keyword>
<evidence type="ECO:0000256" key="1">
    <source>
        <dbReference type="SAM" id="MobiDB-lite"/>
    </source>
</evidence>
<dbReference type="AlphaFoldDB" id="A0A1H3I2D6"/>
<dbReference type="RefSeq" id="WP_139307160.1">
    <property type="nucleotide sequence ID" value="NZ_FNPH01000001.1"/>
</dbReference>
<reference evidence="4" key="1">
    <citation type="submission" date="2016-10" db="EMBL/GenBank/DDBJ databases">
        <authorList>
            <person name="Varghese N."/>
            <person name="Submissions S."/>
        </authorList>
    </citation>
    <scope>NUCLEOTIDE SEQUENCE [LARGE SCALE GENOMIC DNA]</scope>
    <source>
        <strain evidence="4">DSM 45245</strain>
    </source>
</reference>
<dbReference type="Proteomes" id="UP000242415">
    <property type="component" value="Unassembled WGS sequence"/>
</dbReference>
<organism evidence="3 4">
    <name type="scientific">Micromonospora pattaloongensis</name>
    <dbReference type="NCBI Taxonomy" id="405436"/>
    <lineage>
        <taxon>Bacteria</taxon>
        <taxon>Bacillati</taxon>
        <taxon>Actinomycetota</taxon>
        <taxon>Actinomycetes</taxon>
        <taxon>Micromonosporales</taxon>
        <taxon>Micromonosporaceae</taxon>
        <taxon>Micromonospora</taxon>
    </lineage>
</organism>
<evidence type="ECO:0008006" key="5">
    <source>
        <dbReference type="Google" id="ProtNLM"/>
    </source>
</evidence>
<feature type="chain" id="PRO_5039163853" description="Lipoprotein" evidence="2">
    <location>
        <begin position="23"/>
        <end position="208"/>
    </location>
</feature>
<dbReference type="OrthoDB" id="3390258at2"/>
<accession>A0A1H3I2D6</accession>
<protein>
    <recommendedName>
        <fullName evidence="5">Lipoprotein</fullName>
    </recommendedName>
</protein>
<evidence type="ECO:0000256" key="2">
    <source>
        <dbReference type="SAM" id="SignalP"/>
    </source>
</evidence>
<evidence type="ECO:0000313" key="3">
    <source>
        <dbReference type="EMBL" id="SDY21605.1"/>
    </source>
</evidence>
<name>A0A1H3I2D6_9ACTN</name>
<proteinExistence type="predicted"/>
<sequence length="208" mass="21378">MRLAPVLATAAVLALSTGGCTASGEPSKGESRPAGASKGGSRPAGTPVADSGCRHVDVAAAEAGPRSREWVFTAVRKVEPEWGEVTRPAELDKAFVAGVEWESPRVDKDAAVAAIENSLEYAASGTGGTLAELDRFLSGVKESRTYVGYSAVEKVSVPLTGECEDGSRVKGTLSTWADAETGVVVCATTYGKGEAPAVALRAQAEFCD</sequence>
<gene>
    <name evidence="3" type="ORF">SAMN05444365_1011083</name>
</gene>
<dbReference type="PROSITE" id="PS51257">
    <property type="entry name" value="PROKAR_LIPOPROTEIN"/>
    <property type="match status" value="1"/>
</dbReference>